<sequence length="696" mass="77695">MANERSILCGDVVRDALPFGEREPLSLRLWGKGENVSLRISDIRSQLLKDIPSPFHDLVEIATYIYCADQAITRGGDGVDNFGENWRRRLFFRIAVRNPDLWNSSPLKDQLIETLSFLSEDEYYFDFVKLSKQPPTQTHLEFDVDSPEEVILFSGGLDSLGGAVEEAVTNSRKIVMVTHKPTHKLNRRHRKLLELLSSAAAHPPLHIPVAINKDKSLGREYTQRSRSFLYAALGATVAQVFNLRRIRFYENGVISFNLPISAQVVGARATRTTHPQVINGFAKIFSTLSGKPFNVENRFLWKTKTEVISDIVKAGCANTIKFATSCTHTWEMTKLHTHCGTCSQCIGRRFAVLAADAGKHDPNEAYGVDLLVGERDEGEPKAMLAAYVETANELADMTALDFFGRYGEAARVLKHLNGSPDATALQIYELHRRHAKHITKVVDDAIAQNRSAIRKRQLPPSCLLRLVCDSSGVKAGQENSDPAPVCELVDNYICIKGQCWAIRYDGNEEKIYTPDIGFYHLQILLENPGATFSASEIDVMVRRMTKNELCGSVSAGETPTKEGASVLGQSDAGPVLDEHAVRSYHIRLNEIDEELEDARANNDLGRIDALESEKGWIESELTKAKGLGGEIRKLGDDRNKVRNRVGNAIRRALEKIKQYDRPLSDHLQKPILNLGHTLSYVPRDGLIWSSTPNQNN</sequence>
<gene>
    <name evidence="1" type="ORF">TRIP_B160005</name>
</gene>
<organism evidence="1">
    <name type="scientific">Uncultured Desulfatiglans sp</name>
    <dbReference type="NCBI Taxonomy" id="1748965"/>
    <lineage>
        <taxon>Bacteria</taxon>
        <taxon>Pseudomonadati</taxon>
        <taxon>Thermodesulfobacteriota</taxon>
        <taxon>Desulfobacteria</taxon>
        <taxon>Desulfatiglandales</taxon>
        <taxon>Desulfatiglandaceae</taxon>
        <taxon>Desulfatiglans</taxon>
        <taxon>environmental samples</taxon>
    </lineage>
</organism>
<name>A0A653A0Y6_UNCDX</name>
<protein>
    <recommendedName>
        <fullName evidence="2">7-cyano-7-deazaguanine synthase</fullName>
    </recommendedName>
</protein>
<proteinExistence type="predicted"/>
<evidence type="ECO:0000313" key="1">
    <source>
        <dbReference type="EMBL" id="VBB41693.1"/>
    </source>
</evidence>
<accession>A0A653A0Y6</accession>
<dbReference type="InterPro" id="IPR014729">
    <property type="entry name" value="Rossmann-like_a/b/a_fold"/>
</dbReference>
<evidence type="ECO:0008006" key="2">
    <source>
        <dbReference type="Google" id="ProtNLM"/>
    </source>
</evidence>
<dbReference type="SUPFAM" id="SSF52402">
    <property type="entry name" value="Adenine nucleotide alpha hydrolases-like"/>
    <property type="match status" value="1"/>
</dbReference>
<reference evidence="1" key="1">
    <citation type="submission" date="2018-07" db="EMBL/GenBank/DDBJ databases">
        <authorList>
            <consortium name="Genoscope - CEA"/>
            <person name="William W."/>
        </authorList>
    </citation>
    <scope>NUCLEOTIDE SEQUENCE</scope>
    <source>
        <strain evidence="1">IK1</strain>
    </source>
</reference>
<dbReference type="AlphaFoldDB" id="A0A653A0Y6"/>
<dbReference type="EMBL" id="UPXX01000008">
    <property type="protein sequence ID" value="VBB41693.1"/>
    <property type="molecule type" value="Genomic_DNA"/>
</dbReference>
<dbReference type="Gene3D" id="3.40.50.620">
    <property type="entry name" value="HUPs"/>
    <property type="match status" value="1"/>
</dbReference>